<organism evidence="1">
    <name type="scientific">Anguilla anguilla</name>
    <name type="common">European freshwater eel</name>
    <name type="synonym">Muraena anguilla</name>
    <dbReference type="NCBI Taxonomy" id="7936"/>
    <lineage>
        <taxon>Eukaryota</taxon>
        <taxon>Metazoa</taxon>
        <taxon>Chordata</taxon>
        <taxon>Craniata</taxon>
        <taxon>Vertebrata</taxon>
        <taxon>Euteleostomi</taxon>
        <taxon>Actinopterygii</taxon>
        <taxon>Neopterygii</taxon>
        <taxon>Teleostei</taxon>
        <taxon>Anguilliformes</taxon>
        <taxon>Anguillidae</taxon>
        <taxon>Anguilla</taxon>
    </lineage>
</organism>
<sequence>MTPYKHYKQSHRRKWKMTIRLKLLLKYRKILN</sequence>
<protein>
    <submittedName>
        <fullName evidence="1">Uncharacterized protein</fullName>
    </submittedName>
</protein>
<accession>A0A0E9P5K9</accession>
<name>A0A0E9P5K9_ANGAN</name>
<evidence type="ECO:0000313" key="1">
    <source>
        <dbReference type="EMBL" id="JAG99775.1"/>
    </source>
</evidence>
<reference evidence="1" key="2">
    <citation type="journal article" date="2015" name="Fish Shellfish Immunol.">
        <title>Early steps in the European eel (Anguilla anguilla)-Vibrio vulnificus interaction in the gills: Role of the RtxA13 toxin.</title>
        <authorList>
            <person name="Callol A."/>
            <person name="Pajuelo D."/>
            <person name="Ebbesson L."/>
            <person name="Teles M."/>
            <person name="MacKenzie S."/>
            <person name="Amaro C."/>
        </authorList>
    </citation>
    <scope>NUCLEOTIDE SEQUENCE</scope>
</reference>
<reference evidence="1" key="1">
    <citation type="submission" date="2014-11" db="EMBL/GenBank/DDBJ databases">
        <authorList>
            <person name="Amaro Gonzalez C."/>
        </authorList>
    </citation>
    <scope>NUCLEOTIDE SEQUENCE</scope>
</reference>
<dbReference type="EMBL" id="GBXM01108801">
    <property type="protein sequence ID" value="JAG99775.1"/>
    <property type="molecule type" value="Transcribed_RNA"/>
</dbReference>
<dbReference type="AlphaFoldDB" id="A0A0E9P5K9"/>
<proteinExistence type="predicted"/>